<accession>A0ACD3QZD9</accession>
<sequence length="137" mass="14411">MMNFNVSEQILSMLTCFTGDKMANGSIELHVATWQPFLCVSGRAKCVYNPPMREHIVFGLHEPDLATQPFRFAFQCFADEQSSAVAGPLSASPLRAPRPSGGPAAVSGVEGGPGSGGGGSSGDGKKMFKMKAVCCHD</sequence>
<evidence type="ECO:0000313" key="2">
    <source>
        <dbReference type="Proteomes" id="UP000793456"/>
    </source>
</evidence>
<keyword evidence="2" id="KW-1185">Reference proteome</keyword>
<gene>
    <name evidence="1" type="ORF">E3U43_017458</name>
</gene>
<dbReference type="EMBL" id="CM011685">
    <property type="protein sequence ID" value="TMS12500.1"/>
    <property type="molecule type" value="Genomic_DNA"/>
</dbReference>
<reference evidence="1" key="1">
    <citation type="submission" date="2018-11" db="EMBL/GenBank/DDBJ databases">
        <title>The sequence and de novo assembly of Larimichthys crocea genome using PacBio and Hi-C technologies.</title>
        <authorList>
            <person name="Xu P."/>
            <person name="Chen B."/>
            <person name="Zhou Z."/>
            <person name="Ke Q."/>
            <person name="Wu Y."/>
            <person name="Bai H."/>
            <person name="Pu F."/>
        </authorList>
    </citation>
    <scope>NUCLEOTIDE SEQUENCE</scope>
    <source>
        <tissue evidence="1">Muscle</tissue>
    </source>
</reference>
<proteinExistence type="predicted"/>
<protein>
    <submittedName>
        <fullName evidence="1">Uncharacterized protein</fullName>
    </submittedName>
</protein>
<organism evidence="1 2">
    <name type="scientific">Larimichthys crocea</name>
    <name type="common">Large yellow croaker</name>
    <name type="synonym">Pseudosciaena crocea</name>
    <dbReference type="NCBI Taxonomy" id="215358"/>
    <lineage>
        <taxon>Eukaryota</taxon>
        <taxon>Metazoa</taxon>
        <taxon>Chordata</taxon>
        <taxon>Craniata</taxon>
        <taxon>Vertebrata</taxon>
        <taxon>Euteleostomi</taxon>
        <taxon>Actinopterygii</taxon>
        <taxon>Neopterygii</taxon>
        <taxon>Teleostei</taxon>
        <taxon>Neoteleostei</taxon>
        <taxon>Acanthomorphata</taxon>
        <taxon>Eupercaria</taxon>
        <taxon>Sciaenidae</taxon>
        <taxon>Larimichthys</taxon>
    </lineage>
</organism>
<dbReference type="Proteomes" id="UP000793456">
    <property type="component" value="Chromosome XII"/>
</dbReference>
<name>A0ACD3QZD9_LARCR</name>
<comment type="caution">
    <text evidence="1">The sequence shown here is derived from an EMBL/GenBank/DDBJ whole genome shotgun (WGS) entry which is preliminary data.</text>
</comment>
<evidence type="ECO:0000313" key="1">
    <source>
        <dbReference type="EMBL" id="TMS12500.1"/>
    </source>
</evidence>